<feature type="chain" id="PRO_5010292800" description="Oxidoreductase molybdopterin-binding domain-containing protein" evidence="1">
    <location>
        <begin position="31"/>
        <end position="182"/>
    </location>
</feature>
<dbReference type="EMBL" id="FNTL01000004">
    <property type="protein sequence ID" value="SED89926.1"/>
    <property type="molecule type" value="Genomic_DNA"/>
</dbReference>
<reference evidence="3" key="1">
    <citation type="submission" date="2016-10" db="EMBL/GenBank/DDBJ databases">
        <authorList>
            <person name="Varghese N."/>
        </authorList>
    </citation>
    <scope>NUCLEOTIDE SEQUENCE [LARGE SCALE GENOMIC DNA]</scope>
    <source>
        <strain evidence="3">DSM 44719</strain>
    </source>
</reference>
<evidence type="ECO:0000313" key="3">
    <source>
        <dbReference type="Proteomes" id="UP000183407"/>
    </source>
</evidence>
<keyword evidence="1" id="KW-0732">Signal</keyword>
<sequence length="182" mass="18736">MSVMTHVRRFALLLAAGAVVALSGCSTPTADSTAPTTSAPAAASDGVRVAGAVDHPLELTDAALRGYAPHTESVEFDSSKGPQAHTYVGALLSDVVDSADPREAESKNPLLRLVVRAAASDGYVAVVSFGEFSPDFAATPVLVAYEEDGQPLDQPRLVVPGDRKGGRYVSDLTDLTVVDAGA</sequence>
<dbReference type="Proteomes" id="UP000183407">
    <property type="component" value="Unassembled WGS sequence"/>
</dbReference>
<dbReference type="Gene3D" id="3.90.420.10">
    <property type="entry name" value="Oxidoreductase, molybdopterin-binding domain"/>
    <property type="match status" value="1"/>
</dbReference>
<dbReference type="AlphaFoldDB" id="A0A1H5EG01"/>
<proteinExistence type="predicted"/>
<evidence type="ECO:0008006" key="4">
    <source>
        <dbReference type="Google" id="ProtNLM"/>
    </source>
</evidence>
<dbReference type="InterPro" id="IPR036374">
    <property type="entry name" value="OxRdtase_Mopterin-bd_sf"/>
</dbReference>
<name>A0A1H5EG01_RHOJO</name>
<evidence type="ECO:0000313" key="2">
    <source>
        <dbReference type="EMBL" id="SED89926.1"/>
    </source>
</evidence>
<accession>A0A1H5EG01</accession>
<organism evidence="2 3">
    <name type="scientific">Rhodococcus jostii</name>
    <dbReference type="NCBI Taxonomy" id="132919"/>
    <lineage>
        <taxon>Bacteria</taxon>
        <taxon>Bacillati</taxon>
        <taxon>Actinomycetota</taxon>
        <taxon>Actinomycetes</taxon>
        <taxon>Mycobacteriales</taxon>
        <taxon>Nocardiaceae</taxon>
        <taxon>Rhodococcus</taxon>
    </lineage>
</organism>
<dbReference type="SUPFAM" id="SSF56524">
    <property type="entry name" value="Oxidoreductase molybdopterin-binding domain"/>
    <property type="match status" value="1"/>
</dbReference>
<protein>
    <recommendedName>
        <fullName evidence="4">Oxidoreductase molybdopterin-binding domain-containing protein</fullName>
    </recommendedName>
</protein>
<gene>
    <name evidence="2" type="ORF">SAMN04490220_5964</name>
</gene>
<feature type="signal peptide" evidence="1">
    <location>
        <begin position="1"/>
        <end position="30"/>
    </location>
</feature>
<evidence type="ECO:0000256" key="1">
    <source>
        <dbReference type="SAM" id="SignalP"/>
    </source>
</evidence>